<proteinExistence type="predicted"/>
<dbReference type="InterPro" id="IPR007247">
    <property type="entry name" value="Ureidogly_lyase"/>
</dbReference>
<protein>
    <recommendedName>
        <fullName evidence="7">Ureidoglycolate hydrolase</fullName>
    </recommendedName>
</protein>
<organism evidence="5 6">
    <name type="scientific">Fulvivirga kasyanovii</name>
    <dbReference type="NCBI Taxonomy" id="396812"/>
    <lineage>
        <taxon>Bacteria</taxon>
        <taxon>Pseudomonadati</taxon>
        <taxon>Bacteroidota</taxon>
        <taxon>Cytophagia</taxon>
        <taxon>Cytophagales</taxon>
        <taxon>Fulvivirgaceae</taxon>
        <taxon>Fulvivirga</taxon>
    </lineage>
</organism>
<evidence type="ECO:0000256" key="4">
    <source>
        <dbReference type="ARBA" id="ARBA00047684"/>
    </source>
</evidence>
<evidence type="ECO:0000256" key="2">
    <source>
        <dbReference type="ARBA" id="ARBA00022631"/>
    </source>
</evidence>
<reference evidence="5 6" key="1">
    <citation type="submission" date="2019-02" db="EMBL/GenBank/DDBJ databases">
        <authorList>
            <person name="Goldberg S.R."/>
            <person name="Haltli B.A."/>
            <person name="Correa H."/>
            <person name="Russell K.G."/>
        </authorList>
    </citation>
    <scope>NUCLEOTIDE SEQUENCE [LARGE SCALE GENOMIC DNA]</scope>
    <source>
        <strain evidence="5 6">JCM 16186</strain>
    </source>
</reference>
<evidence type="ECO:0000256" key="3">
    <source>
        <dbReference type="ARBA" id="ARBA00023239"/>
    </source>
</evidence>
<dbReference type="Pfam" id="PF04115">
    <property type="entry name" value="Ureidogly_lyase"/>
    <property type="match status" value="1"/>
</dbReference>
<dbReference type="RefSeq" id="WP_155173271.1">
    <property type="nucleotide sequence ID" value="NZ_BAAAFL010000015.1"/>
</dbReference>
<sequence>MLNYPQPAISGKLFWQETPIEVATDENIAPFGVLVDDHLEYSEKPDSAGSVFNFWWKGNSIYCEDESENDRSLLGWSVAPEEAEEVAPNREQALLWNACQYPDAGQLYFPLRGEDFIIVLAEPHNDIRPRHFRSFYITGGKGIYIHPGIWHEGIVPLNERASFYKQGDTDNQNCINFAEDMGTFLTIPLAKVRGNLL</sequence>
<dbReference type="InterPro" id="IPR011051">
    <property type="entry name" value="RmlC_Cupin_sf"/>
</dbReference>
<name>A0ABW9RQL0_9BACT</name>
<evidence type="ECO:0000313" key="5">
    <source>
        <dbReference type="EMBL" id="MTI26278.1"/>
    </source>
</evidence>
<comment type="caution">
    <text evidence="5">The sequence shown here is derived from an EMBL/GenBank/DDBJ whole genome shotgun (WGS) entry which is preliminary data.</text>
</comment>
<dbReference type="Proteomes" id="UP000798808">
    <property type="component" value="Unassembled WGS sequence"/>
</dbReference>
<dbReference type="EMBL" id="SMLW01000573">
    <property type="protein sequence ID" value="MTI26278.1"/>
    <property type="molecule type" value="Genomic_DNA"/>
</dbReference>
<dbReference type="Gene3D" id="2.60.120.480">
    <property type="entry name" value="Ureidoglycolate hydrolase"/>
    <property type="match status" value="1"/>
</dbReference>
<keyword evidence="6" id="KW-1185">Reference proteome</keyword>
<dbReference type="SUPFAM" id="SSF51182">
    <property type="entry name" value="RmlC-like cupins"/>
    <property type="match status" value="1"/>
</dbReference>
<evidence type="ECO:0008006" key="7">
    <source>
        <dbReference type="Google" id="ProtNLM"/>
    </source>
</evidence>
<keyword evidence="2" id="KW-0659">Purine metabolism</keyword>
<evidence type="ECO:0000256" key="1">
    <source>
        <dbReference type="ARBA" id="ARBA00011738"/>
    </source>
</evidence>
<comment type="catalytic activity">
    <reaction evidence="4">
        <text>(S)-ureidoglycolate = urea + glyoxylate</text>
        <dbReference type="Rhea" id="RHEA:11304"/>
        <dbReference type="ChEBI" id="CHEBI:16199"/>
        <dbReference type="ChEBI" id="CHEBI:36655"/>
        <dbReference type="ChEBI" id="CHEBI:57296"/>
        <dbReference type="EC" id="4.3.2.3"/>
    </reaction>
</comment>
<accession>A0ABW9RQL0</accession>
<comment type="subunit">
    <text evidence="1">Homodimer.</text>
</comment>
<gene>
    <name evidence="5" type="ORF">E1163_15075</name>
</gene>
<dbReference type="InterPro" id="IPR024060">
    <property type="entry name" value="Ureidoglycolate_lyase_dom_sf"/>
</dbReference>
<evidence type="ECO:0000313" key="6">
    <source>
        <dbReference type="Proteomes" id="UP000798808"/>
    </source>
</evidence>
<keyword evidence="3" id="KW-0456">Lyase</keyword>